<dbReference type="EMBL" id="MCGT01000055">
    <property type="protein sequence ID" value="ORX43468.1"/>
    <property type="molecule type" value="Genomic_DNA"/>
</dbReference>
<evidence type="ECO:0000313" key="2">
    <source>
        <dbReference type="Proteomes" id="UP000242146"/>
    </source>
</evidence>
<dbReference type="OrthoDB" id="2230412at2759"/>
<comment type="caution">
    <text evidence="1">The sequence shown here is derived from an EMBL/GenBank/DDBJ whole genome shotgun (WGS) entry which is preliminary data.</text>
</comment>
<name>A0A1X2G344_9FUNG</name>
<proteinExistence type="predicted"/>
<organism evidence="1 2">
    <name type="scientific">Hesseltinella vesiculosa</name>
    <dbReference type="NCBI Taxonomy" id="101127"/>
    <lineage>
        <taxon>Eukaryota</taxon>
        <taxon>Fungi</taxon>
        <taxon>Fungi incertae sedis</taxon>
        <taxon>Mucoromycota</taxon>
        <taxon>Mucoromycotina</taxon>
        <taxon>Mucoromycetes</taxon>
        <taxon>Mucorales</taxon>
        <taxon>Cunninghamellaceae</taxon>
        <taxon>Hesseltinella</taxon>
    </lineage>
</organism>
<reference evidence="1 2" key="1">
    <citation type="submission" date="2016-07" db="EMBL/GenBank/DDBJ databases">
        <title>Pervasive Adenine N6-methylation of Active Genes in Fungi.</title>
        <authorList>
            <consortium name="DOE Joint Genome Institute"/>
            <person name="Mondo S.J."/>
            <person name="Dannebaum R.O."/>
            <person name="Kuo R.C."/>
            <person name="Labutti K."/>
            <person name="Haridas S."/>
            <person name="Kuo A."/>
            <person name="Salamov A."/>
            <person name="Ahrendt S.R."/>
            <person name="Lipzen A."/>
            <person name="Sullivan W."/>
            <person name="Andreopoulos W.B."/>
            <person name="Clum A."/>
            <person name="Lindquist E."/>
            <person name="Daum C."/>
            <person name="Ramamoorthy G.K."/>
            <person name="Gryganskyi A."/>
            <person name="Culley D."/>
            <person name="Magnuson J.K."/>
            <person name="James T.Y."/>
            <person name="O'Malley M.A."/>
            <person name="Stajich J.E."/>
            <person name="Spatafora J.W."/>
            <person name="Visel A."/>
            <person name="Grigoriev I.V."/>
        </authorList>
    </citation>
    <scope>NUCLEOTIDE SEQUENCE [LARGE SCALE GENOMIC DNA]</scope>
    <source>
        <strain evidence="1 2">NRRL 3301</strain>
    </source>
</reference>
<evidence type="ECO:0000313" key="1">
    <source>
        <dbReference type="EMBL" id="ORX43468.1"/>
    </source>
</evidence>
<dbReference type="Proteomes" id="UP000242146">
    <property type="component" value="Unassembled WGS sequence"/>
</dbReference>
<gene>
    <name evidence="1" type="ORF">DM01DRAFT_358323</name>
</gene>
<dbReference type="STRING" id="101127.A0A1X2G344"/>
<dbReference type="AlphaFoldDB" id="A0A1X2G344"/>
<keyword evidence="2" id="KW-1185">Reference proteome</keyword>
<accession>A0A1X2G344</accession>
<sequence length="378" mass="43371">MAPTCATAKFAILALITDKAHRQMIMSDASFTEYFAALRRAHIRLAPYSRFDITPVLDSIRTNHDNPKLSLRILTAKVCFLLGIMGFLRAADINSIDRDDSYIHGVTGYFHLSIIKPKERRQGFSITKEITIAPFAKDPMLCPVRAYNTYCERTPAPCQQPFPDFDNQPKPFFTPLIRNLGNLALTVSPDSIRRHIRHFIVDPSGVAIDDVLVQGNWTSRNVFHDHYRLSSALIIHDGIHTNEDTLKLLEIASLCLQTEKGRYQQVSHHTFAKRRIFALQFVENKLTLLSAFVASNDLWACLWERSALVPRKWDERKYWVSAIELLARLMDLLNERNEVSSELINEQTGLKSVAKEDRLRRYYTHHPFVPFVAPRPSP</sequence>
<protein>
    <submittedName>
        <fullName evidence="1">Uncharacterized protein</fullName>
    </submittedName>
</protein>